<organism evidence="1 2">
    <name type="scientific">Phaseolus coccineus</name>
    <name type="common">Scarlet runner bean</name>
    <name type="synonym">Phaseolus multiflorus</name>
    <dbReference type="NCBI Taxonomy" id="3886"/>
    <lineage>
        <taxon>Eukaryota</taxon>
        <taxon>Viridiplantae</taxon>
        <taxon>Streptophyta</taxon>
        <taxon>Embryophyta</taxon>
        <taxon>Tracheophyta</taxon>
        <taxon>Spermatophyta</taxon>
        <taxon>Magnoliopsida</taxon>
        <taxon>eudicotyledons</taxon>
        <taxon>Gunneridae</taxon>
        <taxon>Pentapetalae</taxon>
        <taxon>rosids</taxon>
        <taxon>fabids</taxon>
        <taxon>Fabales</taxon>
        <taxon>Fabaceae</taxon>
        <taxon>Papilionoideae</taxon>
        <taxon>50 kb inversion clade</taxon>
        <taxon>NPAAA clade</taxon>
        <taxon>indigoferoid/millettioid clade</taxon>
        <taxon>Phaseoleae</taxon>
        <taxon>Phaseolus</taxon>
    </lineage>
</organism>
<protein>
    <submittedName>
        <fullName evidence="1">Uncharacterized protein</fullName>
    </submittedName>
</protein>
<proteinExistence type="predicted"/>
<name>A0AAN9LI30_PHACN</name>
<gene>
    <name evidence="1" type="ORF">VNO80_30582</name>
</gene>
<dbReference type="Proteomes" id="UP001374584">
    <property type="component" value="Unassembled WGS sequence"/>
</dbReference>
<sequence>MLVPVIRQCSTPFQILNKAHVVGNDQSPLKLPRFQCIDYEVGGDLHRAFSRVFRWVVAMDVVKDGVDDKVGKTLLLVERDAELFRSGRGGQDRCRRRTAERVCS</sequence>
<dbReference type="AlphaFoldDB" id="A0AAN9LI30"/>
<keyword evidence="2" id="KW-1185">Reference proteome</keyword>
<comment type="caution">
    <text evidence="1">The sequence shown here is derived from an EMBL/GenBank/DDBJ whole genome shotgun (WGS) entry which is preliminary data.</text>
</comment>
<reference evidence="1 2" key="1">
    <citation type="submission" date="2024-01" db="EMBL/GenBank/DDBJ databases">
        <title>The genomes of 5 underutilized Papilionoideae crops provide insights into root nodulation and disease resistanc.</title>
        <authorList>
            <person name="Jiang F."/>
        </authorList>
    </citation>
    <scope>NUCLEOTIDE SEQUENCE [LARGE SCALE GENOMIC DNA]</scope>
    <source>
        <strain evidence="1">JINMINGXINNONG_FW02</strain>
        <tissue evidence="1">Leaves</tissue>
    </source>
</reference>
<evidence type="ECO:0000313" key="1">
    <source>
        <dbReference type="EMBL" id="KAK7333803.1"/>
    </source>
</evidence>
<accession>A0AAN9LI30</accession>
<evidence type="ECO:0000313" key="2">
    <source>
        <dbReference type="Proteomes" id="UP001374584"/>
    </source>
</evidence>
<dbReference type="EMBL" id="JAYMYR010000011">
    <property type="protein sequence ID" value="KAK7333803.1"/>
    <property type="molecule type" value="Genomic_DNA"/>
</dbReference>
<dbReference type="AntiFam" id="ANF00235">
    <property type="entry name" value="Shadow ORF (opposite ycf24)"/>
</dbReference>